<organism evidence="2 3">
    <name type="scientific">Actinoplanes palleronii</name>
    <dbReference type="NCBI Taxonomy" id="113570"/>
    <lineage>
        <taxon>Bacteria</taxon>
        <taxon>Bacillati</taxon>
        <taxon>Actinomycetota</taxon>
        <taxon>Actinomycetes</taxon>
        <taxon>Micromonosporales</taxon>
        <taxon>Micromonosporaceae</taxon>
        <taxon>Actinoplanes</taxon>
    </lineage>
</organism>
<evidence type="ECO:0000313" key="3">
    <source>
        <dbReference type="Proteomes" id="UP000624709"/>
    </source>
</evidence>
<evidence type="ECO:0008006" key="4">
    <source>
        <dbReference type="Google" id="ProtNLM"/>
    </source>
</evidence>
<keyword evidence="3" id="KW-1185">Reference proteome</keyword>
<reference evidence="2 3" key="1">
    <citation type="submission" date="2021-01" db="EMBL/GenBank/DDBJ databases">
        <title>Whole genome shotgun sequence of Actinoplanes palleronii NBRC 14916.</title>
        <authorList>
            <person name="Komaki H."/>
            <person name="Tamura T."/>
        </authorList>
    </citation>
    <scope>NUCLEOTIDE SEQUENCE [LARGE SCALE GENOMIC DNA]</scope>
    <source>
        <strain evidence="2 3">NBRC 14916</strain>
    </source>
</reference>
<dbReference type="Proteomes" id="UP000624709">
    <property type="component" value="Unassembled WGS sequence"/>
</dbReference>
<evidence type="ECO:0000313" key="2">
    <source>
        <dbReference type="EMBL" id="GIE70184.1"/>
    </source>
</evidence>
<proteinExistence type="predicted"/>
<feature type="chain" id="PRO_5046301343" description="PepSY domain-containing protein" evidence="1">
    <location>
        <begin position="32"/>
        <end position="170"/>
    </location>
</feature>
<keyword evidence="1" id="KW-0732">Signal</keyword>
<gene>
    <name evidence="2" type="ORF">Apa02nite_062920</name>
</gene>
<accession>A0ABQ4BHQ0</accession>
<feature type="signal peptide" evidence="1">
    <location>
        <begin position="1"/>
        <end position="31"/>
    </location>
</feature>
<protein>
    <recommendedName>
        <fullName evidence="4">PepSY domain-containing protein</fullName>
    </recommendedName>
</protein>
<dbReference type="RefSeq" id="WP_203828244.1">
    <property type="nucleotide sequence ID" value="NZ_BAAATY010000084.1"/>
</dbReference>
<evidence type="ECO:0000256" key="1">
    <source>
        <dbReference type="SAM" id="SignalP"/>
    </source>
</evidence>
<comment type="caution">
    <text evidence="2">The sequence shown here is derived from an EMBL/GenBank/DDBJ whole genome shotgun (WGS) entry which is preliminary data.</text>
</comment>
<dbReference type="Gene3D" id="3.30.505.20">
    <property type="match status" value="2"/>
</dbReference>
<name>A0ABQ4BHQ0_9ACTN</name>
<sequence>MNTAKLRSKRVLVASAAVVAALGAGGFWATAANADVSGTDRDRIGSAATQAVPGTVVDVEESDDRGEAYEVEVRQADGSEVSVGLDKDLKVLSQEKDGADADDRVLTAAERSSAEKAALAAVGSGTILDVEASDDQGVAYEAEVRDAAGQEWDVQLDTAFTVVSKTADND</sequence>
<dbReference type="EMBL" id="BOMS01000100">
    <property type="protein sequence ID" value="GIE70184.1"/>
    <property type="molecule type" value="Genomic_DNA"/>
</dbReference>